<dbReference type="OrthoDB" id="549336at2759"/>
<name>A0A8H7UAT9_MORIS</name>
<keyword evidence="1" id="KW-0472">Membrane</keyword>
<dbReference type="AlphaFoldDB" id="A0A8H7UAT9"/>
<comment type="caution">
    <text evidence="2">The sequence shown here is derived from an EMBL/GenBank/DDBJ whole genome shotgun (WGS) entry which is preliminary data.</text>
</comment>
<keyword evidence="1" id="KW-0812">Transmembrane</keyword>
<dbReference type="EMBL" id="JAEPQZ010000015">
    <property type="protein sequence ID" value="KAG2173123.1"/>
    <property type="molecule type" value="Genomic_DNA"/>
</dbReference>
<keyword evidence="1" id="KW-1133">Transmembrane helix</keyword>
<sequence>MPLPKSIPLKSRPIQAMVLAAVLINIVLVLSYWGPLGSHSLQTLSHSQHVDEMSQVDTDVHRKKRAAVVNALGTHDEVVVTALYTLYHMPEYDVELFFSIPRWGIQSIIDQFYHKPTLSPMSFHSHYGITPPDMIVLTSCDTMDFYTFENTIMNMANRNPDLKLMCVTHNPQGVQEFQQAMLPFAQKGIMTMVGLSPHVAQYMKNVAIPKLAEFNTAYLNMPTFTFVPTFEYQATDKCATDGNQEENKDCLNRFVVQGLFEPGRRDYNSLFEELKIKLKQNETAWKDFQLQLLGQGEPFQLEPPLSEHIATFNNIPYLEYYDKIHHSLALLPAFASDSYYEYKASSSVGASLLTGVPMIADQKLLESYTHLTRDGVYYQEDGENVIDTVERLRNMTISQVIEKRANASAMNRNIIQDNMSRFRSLY</sequence>
<organism evidence="2 3">
    <name type="scientific">Mortierella isabellina</name>
    <name type="common">Filamentous fungus</name>
    <name type="synonym">Umbelopsis isabellina</name>
    <dbReference type="NCBI Taxonomy" id="91625"/>
    <lineage>
        <taxon>Eukaryota</taxon>
        <taxon>Fungi</taxon>
        <taxon>Fungi incertae sedis</taxon>
        <taxon>Mucoromycota</taxon>
        <taxon>Mucoromycotina</taxon>
        <taxon>Umbelopsidomycetes</taxon>
        <taxon>Umbelopsidales</taxon>
        <taxon>Umbelopsidaceae</taxon>
        <taxon>Umbelopsis</taxon>
    </lineage>
</organism>
<evidence type="ECO:0000313" key="2">
    <source>
        <dbReference type="EMBL" id="KAG2173123.1"/>
    </source>
</evidence>
<reference evidence="2" key="1">
    <citation type="submission" date="2020-12" db="EMBL/GenBank/DDBJ databases">
        <title>Metabolic potential, ecology and presence of endohyphal bacteria is reflected in genomic diversity of Mucoromycotina.</title>
        <authorList>
            <person name="Muszewska A."/>
            <person name="Okrasinska A."/>
            <person name="Steczkiewicz K."/>
            <person name="Drgas O."/>
            <person name="Orlowska M."/>
            <person name="Perlinska-Lenart U."/>
            <person name="Aleksandrzak-Piekarczyk T."/>
            <person name="Szatraj K."/>
            <person name="Zielenkiewicz U."/>
            <person name="Pilsyk S."/>
            <person name="Malc E."/>
            <person name="Mieczkowski P."/>
            <person name="Kruszewska J.S."/>
            <person name="Biernat P."/>
            <person name="Pawlowska J."/>
        </authorList>
    </citation>
    <scope>NUCLEOTIDE SEQUENCE</scope>
    <source>
        <strain evidence="2">WA0000067209</strain>
    </source>
</reference>
<accession>A0A8H7UAT9</accession>
<evidence type="ECO:0000313" key="3">
    <source>
        <dbReference type="Proteomes" id="UP000654370"/>
    </source>
</evidence>
<evidence type="ECO:0000256" key="1">
    <source>
        <dbReference type="SAM" id="Phobius"/>
    </source>
</evidence>
<protein>
    <submittedName>
        <fullName evidence="2">Uncharacterized protein</fullName>
    </submittedName>
</protein>
<gene>
    <name evidence="2" type="ORF">INT43_004496</name>
</gene>
<proteinExistence type="predicted"/>
<keyword evidence="3" id="KW-1185">Reference proteome</keyword>
<dbReference type="Proteomes" id="UP000654370">
    <property type="component" value="Unassembled WGS sequence"/>
</dbReference>
<feature type="transmembrane region" description="Helical" evidence="1">
    <location>
        <begin position="12"/>
        <end position="33"/>
    </location>
</feature>